<sequence length="107" mass="11933">MIVAHVVNPERSHGNSNGVDNSRSKEHVEKGQIIDLILDLLRNGIPKNIFRATLMQEVTVFRKSNEHFDVNNTASTNLTVDDLTNDTYSKEVIYVHGANFIGKSLVA</sequence>
<evidence type="ECO:0000256" key="3">
    <source>
        <dbReference type="ARBA" id="ARBA00023136"/>
    </source>
</evidence>
<keyword evidence="1" id="KW-0812">Transmembrane</keyword>
<evidence type="ECO:0000313" key="6">
    <source>
        <dbReference type="RefSeq" id="XP_022255764.1"/>
    </source>
</evidence>
<dbReference type="GeneID" id="111088874"/>
<proteinExistence type="predicted"/>
<keyword evidence="5" id="KW-1185">Reference proteome</keyword>
<dbReference type="Proteomes" id="UP000694941">
    <property type="component" value="Unplaced"/>
</dbReference>
<dbReference type="RefSeq" id="XP_022255764.1">
    <property type="nucleotide sequence ID" value="XM_022400056.1"/>
</dbReference>
<keyword evidence="2" id="KW-1133">Transmembrane helix</keyword>
<evidence type="ECO:0000313" key="5">
    <source>
        <dbReference type="Proteomes" id="UP000694941"/>
    </source>
</evidence>
<accession>A0ABM1TIQ8</accession>
<dbReference type="InterPro" id="IPR036458">
    <property type="entry name" value="Na:dicarbo_symporter_sf"/>
</dbReference>
<protein>
    <submittedName>
        <fullName evidence="6">Uncharacterized protein LOC111088874</fullName>
    </submittedName>
</protein>
<evidence type="ECO:0000256" key="1">
    <source>
        <dbReference type="ARBA" id="ARBA00022692"/>
    </source>
</evidence>
<feature type="region of interest" description="Disordered" evidence="4">
    <location>
        <begin position="1"/>
        <end position="26"/>
    </location>
</feature>
<organism evidence="5 6">
    <name type="scientific">Limulus polyphemus</name>
    <name type="common">Atlantic horseshoe crab</name>
    <dbReference type="NCBI Taxonomy" id="6850"/>
    <lineage>
        <taxon>Eukaryota</taxon>
        <taxon>Metazoa</taxon>
        <taxon>Ecdysozoa</taxon>
        <taxon>Arthropoda</taxon>
        <taxon>Chelicerata</taxon>
        <taxon>Merostomata</taxon>
        <taxon>Xiphosura</taxon>
        <taxon>Limulidae</taxon>
        <taxon>Limulus</taxon>
    </lineage>
</organism>
<reference evidence="6" key="1">
    <citation type="submission" date="2025-08" db="UniProtKB">
        <authorList>
            <consortium name="RefSeq"/>
        </authorList>
    </citation>
    <scope>IDENTIFICATION</scope>
    <source>
        <tissue evidence="6">Muscle</tissue>
    </source>
</reference>
<dbReference type="Gene3D" id="1.10.3860.10">
    <property type="entry name" value="Sodium:dicarboxylate symporter"/>
    <property type="match status" value="1"/>
</dbReference>
<evidence type="ECO:0000256" key="4">
    <source>
        <dbReference type="SAM" id="MobiDB-lite"/>
    </source>
</evidence>
<keyword evidence="3" id="KW-0472">Membrane</keyword>
<evidence type="ECO:0000256" key="2">
    <source>
        <dbReference type="ARBA" id="ARBA00022989"/>
    </source>
</evidence>
<name>A0ABM1TIQ8_LIMPO</name>
<gene>
    <name evidence="6" type="primary">LOC111088874</name>
</gene>